<dbReference type="AlphaFoldDB" id="A0A1V4FLR8"/>
<gene>
    <name evidence="3" type="ORF">B5D07_04480</name>
    <name evidence="2" type="ORF">HF865_08265</name>
</gene>
<dbReference type="InterPro" id="IPR035903">
    <property type="entry name" value="HesB-like_dom_sf"/>
</dbReference>
<evidence type="ECO:0000313" key="3">
    <source>
        <dbReference type="EMBL" id="OPG88610.1"/>
    </source>
</evidence>
<organism evidence="3 4">
    <name type="scientific">Limosilactobacillus reuteri</name>
    <name type="common">Lactobacillus reuteri</name>
    <dbReference type="NCBI Taxonomy" id="1598"/>
    <lineage>
        <taxon>Bacteria</taxon>
        <taxon>Bacillati</taxon>
        <taxon>Bacillota</taxon>
        <taxon>Bacilli</taxon>
        <taxon>Lactobacillales</taxon>
        <taxon>Lactobacillaceae</taxon>
        <taxon>Limosilactobacillus</taxon>
    </lineage>
</organism>
<proteinExistence type="predicted"/>
<accession>A0A1V4FLR8</accession>
<dbReference type="Proteomes" id="UP000189795">
    <property type="component" value="Unassembled WGS sequence"/>
</dbReference>
<evidence type="ECO:0000313" key="5">
    <source>
        <dbReference type="Proteomes" id="UP000587270"/>
    </source>
</evidence>
<dbReference type="InterPro" id="IPR000361">
    <property type="entry name" value="ATAP_core_dom"/>
</dbReference>
<evidence type="ECO:0000313" key="2">
    <source>
        <dbReference type="EMBL" id="NME22686.1"/>
    </source>
</evidence>
<dbReference type="SUPFAM" id="SSF89360">
    <property type="entry name" value="HesB-like domain"/>
    <property type="match status" value="1"/>
</dbReference>
<dbReference type="Gene3D" id="2.60.300.12">
    <property type="entry name" value="HesB-like domain"/>
    <property type="match status" value="1"/>
</dbReference>
<comment type="caution">
    <text evidence="3">The sequence shown here is derived from an EMBL/GenBank/DDBJ whole genome shotgun (WGS) entry which is preliminary data.</text>
</comment>
<feature type="domain" description="Core" evidence="1">
    <location>
        <begin position="6"/>
        <end position="117"/>
    </location>
</feature>
<reference evidence="2 5" key="2">
    <citation type="submission" date="2020-04" db="EMBL/GenBank/DDBJ databases">
        <authorList>
            <person name="Hitch T.C.A."/>
            <person name="Wylensek D."/>
            <person name="Clavel T."/>
        </authorList>
    </citation>
    <scope>NUCLEOTIDE SEQUENCE [LARGE SCALE GENOMIC DNA]</scope>
    <source>
        <strain evidence="2 5">WCA-386-APC-4I</strain>
    </source>
</reference>
<reference evidence="3 4" key="1">
    <citation type="submission" date="2017-03" db="EMBL/GenBank/DDBJ databases">
        <title>Antibiotic resistance of probiotic microorganisms.</title>
        <authorList>
            <person name="Sanudo A.I."/>
            <person name="Olivares M."/>
            <person name="Banuelos O."/>
        </authorList>
    </citation>
    <scope>NUCLEOTIDE SEQUENCE [LARGE SCALE GENOMIC DNA]</scope>
    <source>
        <strain evidence="3 4">CECT8605</strain>
    </source>
</reference>
<evidence type="ECO:0000313" key="4">
    <source>
        <dbReference type="Proteomes" id="UP000189795"/>
    </source>
</evidence>
<dbReference type="EMBL" id="MWVS01000050">
    <property type="protein sequence ID" value="OPG88610.1"/>
    <property type="molecule type" value="Genomic_DNA"/>
</dbReference>
<evidence type="ECO:0000259" key="1">
    <source>
        <dbReference type="Pfam" id="PF01521"/>
    </source>
</evidence>
<dbReference type="Proteomes" id="UP000587270">
    <property type="component" value="Unassembled WGS sequence"/>
</dbReference>
<name>A0A1V4FLR8_LIMRT</name>
<protein>
    <submittedName>
        <fullName evidence="2">Iron-sulfur cluster biosynthesis family protein</fullName>
    </submittedName>
</protein>
<sequence>MGLILMNITFTDQAIERLQRYELSSKKMLLDFDDGVGPFSAVGSCSLDGDYRLILVKEDLDTPDYNEKITSNLGDVFIKDHTAVQFDDGMEVRFNPRYFTMPLVSPKRVLTDNLEVLDLSNTDLNSQIDRAHDC</sequence>
<dbReference type="EMBL" id="JABAFN010000035">
    <property type="protein sequence ID" value="NME22686.1"/>
    <property type="molecule type" value="Genomic_DNA"/>
</dbReference>
<dbReference type="Pfam" id="PF01521">
    <property type="entry name" value="Fe-S_biosyn"/>
    <property type="match status" value="1"/>
</dbReference>